<keyword evidence="2" id="KW-1133">Transmembrane helix</keyword>
<protein>
    <submittedName>
        <fullName evidence="3">Uncharacterized protein</fullName>
    </submittedName>
</protein>
<feature type="transmembrane region" description="Helical" evidence="2">
    <location>
        <begin position="35"/>
        <end position="56"/>
    </location>
</feature>
<accession>A0A1H0V6B8</accession>
<evidence type="ECO:0000256" key="2">
    <source>
        <dbReference type="SAM" id="Phobius"/>
    </source>
</evidence>
<keyword evidence="4" id="KW-1185">Reference proteome</keyword>
<evidence type="ECO:0000313" key="4">
    <source>
        <dbReference type="Proteomes" id="UP000199691"/>
    </source>
</evidence>
<keyword evidence="2" id="KW-0812">Transmembrane</keyword>
<evidence type="ECO:0000313" key="3">
    <source>
        <dbReference type="EMBL" id="SDP73957.1"/>
    </source>
</evidence>
<dbReference type="Proteomes" id="UP000199691">
    <property type="component" value="Unassembled WGS sequence"/>
</dbReference>
<dbReference type="EMBL" id="FNIX01000013">
    <property type="protein sequence ID" value="SDP73957.1"/>
    <property type="molecule type" value="Genomic_DNA"/>
</dbReference>
<sequence>MTSMLPPTRDLPSGRQARIRADLERAVRGRRSRRLLVPVLAGAAAVAAVVASVASLRPDPEPVPAVQVTTSPPVETTPPDAEPGVPPDVVAAIEEGCARAAGVIGRAKLYQLRREETAWALLYTDNESLTCDLGQAGVEYRSGAGRVDPRWLPGHFSVEDAGAKAGGDRTRLPGDAGRPGYRTATGRVGGGVAKVTISADDRTIEARIVNGTYAARLYYPPDWDIPQNDRGPVIKAYDSGGKLLGTSSRLAESCYFEPDSGTIIQGDLSRGRDRCQVATPWR</sequence>
<feature type="compositionally biased region" description="Low complexity" evidence="1">
    <location>
        <begin position="66"/>
        <end position="79"/>
    </location>
</feature>
<feature type="region of interest" description="Disordered" evidence="1">
    <location>
        <begin position="158"/>
        <end position="180"/>
    </location>
</feature>
<proteinExistence type="predicted"/>
<feature type="compositionally biased region" description="Basic and acidic residues" evidence="1">
    <location>
        <begin position="158"/>
        <end position="172"/>
    </location>
</feature>
<name>A0A1H0V6B8_9PSEU</name>
<keyword evidence="2" id="KW-0472">Membrane</keyword>
<evidence type="ECO:0000256" key="1">
    <source>
        <dbReference type="SAM" id="MobiDB-lite"/>
    </source>
</evidence>
<gene>
    <name evidence="3" type="ORF">SAMN05421507_113195</name>
</gene>
<dbReference type="RefSeq" id="WP_090101533.1">
    <property type="nucleotide sequence ID" value="NZ_FNIX01000013.1"/>
</dbReference>
<dbReference type="OrthoDB" id="3697129at2"/>
<feature type="region of interest" description="Disordered" evidence="1">
    <location>
        <begin position="59"/>
        <end position="84"/>
    </location>
</feature>
<dbReference type="AlphaFoldDB" id="A0A1H0V6B8"/>
<dbReference type="STRING" id="641025.SAMN05421507_113195"/>
<organism evidence="3 4">
    <name type="scientific">Lentzea jiangxiensis</name>
    <dbReference type="NCBI Taxonomy" id="641025"/>
    <lineage>
        <taxon>Bacteria</taxon>
        <taxon>Bacillati</taxon>
        <taxon>Actinomycetota</taxon>
        <taxon>Actinomycetes</taxon>
        <taxon>Pseudonocardiales</taxon>
        <taxon>Pseudonocardiaceae</taxon>
        <taxon>Lentzea</taxon>
    </lineage>
</organism>
<reference evidence="4" key="1">
    <citation type="submission" date="2016-10" db="EMBL/GenBank/DDBJ databases">
        <authorList>
            <person name="Varghese N."/>
            <person name="Submissions S."/>
        </authorList>
    </citation>
    <scope>NUCLEOTIDE SEQUENCE [LARGE SCALE GENOMIC DNA]</scope>
    <source>
        <strain evidence="4">CGMCC 4.6609</strain>
    </source>
</reference>